<dbReference type="AlphaFoldDB" id="A0A5E5BLG2"/>
<dbReference type="Pfam" id="PF14300">
    <property type="entry name" value="DMP19"/>
    <property type="match status" value="1"/>
</dbReference>
<accession>A0A5E5BLG2</accession>
<organism evidence="2 3">
    <name type="scientific">Pandoraea bronchicola</name>
    <dbReference type="NCBI Taxonomy" id="2508287"/>
    <lineage>
        <taxon>Bacteria</taxon>
        <taxon>Pseudomonadati</taxon>
        <taxon>Pseudomonadota</taxon>
        <taxon>Betaproteobacteria</taxon>
        <taxon>Burkholderiales</taxon>
        <taxon>Burkholderiaceae</taxon>
        <taxon>Pandoraea</taxon>
    </lineage>
</organism>
<dbReference type="Proteomes" id="UP000382040">
    <property type="component" value="Unassembled WGS sequence"/>
</dbReference>
<dbReference type="InterPro" id="IPR025402">
    <property type="entry name" value="DMP19_C"/>
</dbReference>
<gene>
    <name evidence="2" type="ORF">PBR20603_00076</name>
</gene>
<dbReference type="OrthoDB" id="2216871at2"/>
<dbReference type="EMBL" id="CABPST010000001">
    <property type="protein sequence ID" value="VVE86157.1"/>
    <property type="molecule type" value="Genomic_DNA"/>
</dbReference>
<dbReference type="Gene3D" id="1.20.1420.60">
    <property type="match status" value="1"/>
</dbReference>
<name>A0A5E5BLG2_9BURK</name>
<protein>
    <recommendedName>
        <fullName evidence="1">DNA mimic protein DMP19 C-terminal domain-containing protein</fullName>
    </recommendedName>
</protein>
<evidence type="ECO:0000259" key="1">
    <source>
        <dbReference type="Pfam" id="PF14300"/>
    </source>
</evidence>
<feature type="domain" description="DNA mimic protein DMP19 C-terminal" evidence="1">
    <location>
        <begin position="73"/>
        <end position="187"/>
    </location>
</feature>
<evidence type="ECO:0000313" key="3">
    <source>
        <dbReference type="Proteomes" id="UP000382040"/>
    </source>
</evidence>
<evidence type="ECO:0000313" key="2">
    <source>
        <dbReference type="EMBL" id="VVE86157.1"/>
    </source>
</evidence>
<proteinExistence type="predicted"/>
<sequence length="190" mass="21253">MTQRTACKTCGASILLDTAAKNDGLCMPCMGGDRTQIEDGRRHRERARLHEQSPERKYWVSLVGRVHHGPGFDALSTPEKTYFAVSCLIGEVYNGGFYQFFSSHSGQFYSYAIDGLAEFGATQSVELTIRAKALLFGSKSVPADWRSRNDLLPSLEALDVELDRIDGAFWQDPDELHERGSRFARAHGLY</sequence>
<reference evidence="2 3" key="1">
    <citation type="submission" date="2019-08" db="EMBL/GenBank/DDBJ databases">
        <authorList>
            <person name="Peeters C."/>
        </authorList>
    </citation>
    <scope>NUCLEOTIDE SEQUENCE [LARGE SCALE GENOMIC DNA]</scope>
    <source>
        <strain evidence="2 3">LMG 20603</strain>
    </source>
</reference>
<dbReference type="RefSeq" id="WP_150557591.1">
    <property type="nucleotide sequence ID" value="NZ_CABPST010000001.1"/>
</dbReference>
<keyword evidence="3" id="KW-1185">Reference proteome</keyword>